<keyword evidence="2" id="KW-1185">Reference proteome</keyword>
<evidence type="ECO:0000313" key="2">
    <source>
        <dbReference type="Proteomes" id="UP000306585"/>
    </source>
</evidence>
<accession>A0A5R9GTN8</accession>
<dbReference type="EMBL" id="VBRY01000001">
    <property type="protein sequence ID" value="TLS69220.1"/>
    <property type="molecule type" value="Genomic_DNA"/>
</dbReference>
<comment type="caution">
    <text evidence="1">The sequence shown here is derived from an EMBL/GenBank/DDBJ whole genome shotgun (WGS) entry which is preliminary data.</text>
</comment>
<organism evidence="1 2">
    <name type="scientific">Mariprofundus erugo</name>
    <dbReference type="NCBI Taxonomy" id="2528639"/>
    <lineage>
        <taxon>Bacteria</taxon>
        <taxon>Pseudomonadati</taxon>
        <taxon>Pseudomonadota</taxon>
        <taxon>Candidatius Mariprofundia</taxon>
        <taxon>Mariprofundales</taxon>
        <taxon>Mariprofundaceae</taxon>
        <taxon>Mariprofundus</taxon>
    </lineage>
</organism>
<protein>
    <recommendedName>
        <fullName evidence="3">Integrase SAM-like N-terminal domain-containing protein</fullName>
    </recommendedName>
</protein>
<dbReference type="RefSeq" id="WP_138238033.1">
    <property type="nucleotide sequence ID" value="NZ_VBRY01000001.1"/>
</dbReference>
<gene>
    <name evidence="1" type="ORF">FEF65_01690</name>
</gene>
<reference evidence="1 2" key="1">
    <citation type="journal article" date="2019" name="Appl. Environ. Microbiol.">
        <title>Environmental Evidence and Genomic Insight of Iron-oxidizing Bacteria Preference Towards More Corrosion Resistant Stainless Steel at Higher Salinities.</title>
        <authorList>
            <person name="Garrison C.E."/>
            <person name="Price K.A."/>
            <person name="Field E.K."/>
        </authorList>
    </citation>
    <scope>NUCLEOTIDE SEQUENCE [LARGE SCALE GENOMIC DNA]</scope>
    <source>
        <strain evidence="1 2">P3</strain>
    </source>
</reference>
<dbReference type="Proteomes" id="UP000306585">
    <property type="component" value="Unassembled WGS sequence"/>
</dbReference>
<evidence type="ECO:0000313" key="1">
    <source>
        <dbReference type="EMBL" id="TLS69220.1"/>
    </source>
</evidence>
<name>A0A5R9GTN8_9PROT</name>
<sequence length="62" mass="7183">MDKIHAIAETYRPFLLAKRFATTKTAAYMQSWVEQFLHSACDYRGESFEQVLPRFGIKGKTP</sequence>
<proteinExistence type="predicted"/>
<dbReference type="AlphaFoldDB" id="A0A5R9GTN8"/>
<evidence type="ECO:0008006" key="3">
    <source>
        <dbReference type="Google" id="ProtNLM"/>
    </source>
</evidence>